<dbReference type="Proteomes" id="UP000187412">
    <property type="component" value="Unassembled WGS sequence"/>
</dbReference>
<evidence type="ECO:0000313" key="5">
    <source>
        <dbReference type="EMBL" id="OMD45695.1"/>
    </source>
</evidence>
<proteinExistence type="predicted"/>
<keyword evidence="2" id="KW-0238">DNA-binding</keyword>
<dbReference type="SMART" id="SM00342">
    <property type="entry name" value="HTH_ARAC"/>
    <property type="match status" value="1"/>
</dbReference>
<evidence type="ECO:0000256" key="1">
    <source>
        <dbReference type="ARBA" id="ARBA00023015"/>
    </source>
</evidence>
<dbReference type="Gene3D" id="1.10.10.60">
    <property type="entry name" value="Homeodomain-like"/>
    <property type="match status" value="2"/>
</dbReference>
<dbReference type="PANTHER" id="PTHR46796">
    <property type="entry name" value="HTH-TYPE TRANSCRIPTIONAL ACTIVATOR RHAS-RELATED"/>
    <property type="match status" value="1"/>
</dbReference>
<dbReference type="InterPro" id="IPR018060">
    <property type="entry name" value="HTH_AraC"/>
</dbReference>
<accession>A0ABX3H8I2</accession>
<dbReference type="InterPro" id="IPR018062">
    <property type="entry name" value="HTH_AraC-typ_CS"/>
</dbReference>
<gene>
    <name evidence="5" type="ORF">BSK56_18680</name>
</gene>
<evidence type="ECO:0000256" key="2">
    <source>
        <dbReference type="ARBA" id="ARBA00023125"/>
    </source>
</evidence>
<evidence type="ECO:0000313" key="6">
    <source>
        <dbReference type="Proteomes" id="UP000187412"/>
    </source>
</evidence>
<keyword evidence="3" id="KW-0804">Transcription</keyword>
<dbReference type="PROSITE" id="PS01124">
    <property type="entry name" value="HTH_ARAC_FAMILY_2"/>
    <property type="match status" value="1"/>
</dbReference>
<keyword evidence="6" id="KW-1185">Reference proteome</keyword>
<organism evidence="5 6">
    <name type="scientific">Paenibacillus borealis</name>
    <dbReference type="NCBI Taxonomy" id="160799"/>
    <lineage>
        <taxon>Bacteria</taxon>
        <taxon>Bacillati</taxon>
        <taxon>Bacillota</taxon>
        <taxon>Bacilli</taxon>
        <taxon>Bacillales</taxon>
        <taxon>Paenibacillaceae</taxon>
        <taxon>Paenibacillus</taxon>
    </lineage>
</organism>
<dbReference type="PROSITE" id="PS00041">
    <property type="entry name" value="HTH_ARAC_FAMILY_1"/>
    <property type="match status" value="1"/>
</dbReference>
<evidence type="ECO:0000256" key="3">
    <source>
        <dbReference type="ARBA" id="ARBA00023163"/>
    </source>
</evidence>
<reference evidence="5 6" key="1">
    <citation type="submission" date="2016-10" db="EMBL/GenBank/DDBJ databases">
        <title>Paenibacillus species isolates.</title>
        <authorList>
            <person name="Beno S.M."/>
        </authorList>
    </citation>
    <scope>NUCLEOTIDE SEQUENCE [LARGE SCALE GENOMIC DNA]</scope>
    <source>
        <strain evidence="5 6">FSL H7-0744</strain>
    </source>
</reference>
<dbReference type="EMBL" id="MPTB01000024">
    <property type="protein sequence ID" value="OMD45695.1"/>
    <property type="molecule type" value="Genomic_DNA"/>
</dbReference>
<name>A0ABX3H8I2_PAEBO</name>
<dbReference type="RefSeq" id="WP_076112246.1">
    <property type="nucleotide sequence ID" value="NZ_MPTB01000024.1"/>
</dbReference>
<feature type="domain" description="HTH araC/xylS-type" evidence="4">
    <location>
        <begin position="150"/>
        <end position="248"/>
    </location>
</feature>
<dbReference type="SUPFAM" id="SSF46689">
    <property type="entry name" value="Homeodomain-like"/>
    <property type="match status" value="2"/>
</dbReference>
<sequence length="251" mass="28584">MKLLDHIYWKQKTSFALPSDCYDSWVAFAVEEGLFRFEIGAHGGEAGFADLVVCPPGIPFIRETITPLTFHYIQFTPENDESLPQPGLLQLSDTKRLSSTYAYLRQLSEDNSPAAREWKQHLIKDLWLPVHMESRAEAGGRKYSEDAMMDEAASIIADRAAEPLSLLELARELGLSPVQFTRRFRAAFQETPSSYLKSLRLAKARLLLKDSELNLARIAERCGYENGFYLSRVFTNSTGMSPAEYRKRHRL</sequence>
<dbReference type="InterPro" id="IPR009057">
    <property type="entry name" value="Homeodomain-like_sf"/>
</dbReference>
<dbReference type="InterPro" id="IPR050204">
    <property type="entry name" value="AraC_XylS_family_regulators"/>
</dbReference>
<protein>
    <recommendedName>
        <fullName evidence="4">HTH araC/xylS-type domain-containing protein</fullName>
    </recommendedName>
</protein>
<dbReference type="Pfam" id="PF12833">
    <property type="entry name" value="HTH_18"/>
    <property type="match status" value="1"/>
</dbReference>
<evidence type="ECO:0000259" key="4">
    <source>
        <dbReference type="PROSITE" id="PS01124"/>
    </source>
</evidence>
<comment type="caution">
    <text evidence="5">The sequence shown here is derived from an EMBL/GenBank/DDBJ whole genome shotgun (WGS) entry which is preliminary data.</text>
</comment>
<keyword evidence="1" id="KW-0805">Transcription regulation</keyword>